<dbReference type="AlphaFoldDB" id="A0A5C7EHX9"/>
<dbReference type="SUPFAM" id="SSF53756">
    <property type="entry name" value="UDP-Glycosyltransferase/glycogen phosphorylase"/>
    <property type="match status" value="1"/>
</dbReference>
<dbReference type="PANTHER" id="PTHR46401">
    <property type="entry name" value="GLYCOSYLTRANSFERASE WBBK-RELATED"/>
    <property type="match status" value="1"/>
</dbReference>
<reference evidence="1 2" key="1">
    <citation type="submission" date="2019-08" db="EMBL/GenBank/DDBJ databases">
        <title>Pelomicrobium methylotrophicum gen. nov., sp. nov. a moderately thermophilic, facultatively anaerobic, lithoautotrophic and methylotrophic bacterium isolated from a terrestrial mud volcano.</title>
        <authorList>
            <person name="Slobodkina G.B."/>
            <person name="Merkel A.Y."/>
            <person name="Slobodkin A.I."/>
        </authorList>
    </citation>
    <scope>NUCLEOTIDE SEQUENCE [LARGE SCALE GENOMIC DNA]</scope>
    <source>
        <strain evidence="1 2">SM250</strain>
    </source>
</reference>
<sequence>MSGKWFRRNQILIDVTRLLYRSLQGRLPTGVDRVSLEYVRHFGGCARALIRFCGRWIVLSRNESQRLFDQLLCPDDAPSQYILWLVGKGYLLNWTRPEAGDILLNTGHSGLEHPSYAYQIGRYGLRSLFFLHDLIPISHPEYSRPGEAEKHRRRIRTMLLSGSGIVVNSLVTGEAMEKHARVHNLPVPRWTVAPLAVGTLPTAAERLLAEPYFVVLGTIEPRKNHLLLLHVWRQLVLEQGGKAPRLVVIGQRGWECEQVVDLLERCVTLRGFVIERNDCKDLELMTWLRHAQALLFPSFVEGYGMPLVEALSLGLPVIASDLPVFREVAGEIPEYRDPLDGRAWKEIISDYTLPDSAARRAQCARMKGYRAPTWEDHFARVETLMEQCFREY</sequence>
<protein>
    <submittedName>
        <fullName evidence="1">Glycosyltransferase family 4 protein</fullName>
    </submittedName>
</protein>
<comment type="caution">
    <text evidence="1">The sequence shown here is derived from an EMBL/GenBank/DDBJ whole genome shotgun (WGS) entry which is preliminary data.</text>
</comment>
<name>A0A5C7EHX9_9PROT</name>
<dbReference type="RefSeq" id="WP_147800576.1">
    <property type="nucleotide sequence ID" value="NZ_VPFL01000019.1"/>
</dbReference>
<evidence type="ECO:0000313" key="2">
    <source>
        <dbReference type="Proteomes" id="UP000321201"/>
    </source>
</evidence>
<keyword evidence="1" id="KW-0808">Transferase</keyword>
<dbReference type="Proteomes" id="UP000321201">
    <property type="component" value="Unassembled WGS sequence"/>
</dbReference>
<dbReference type="InParanoid" id="A0A5C7EHX9"/>
<keyword evidence="2" id="KW-1185">Reference proteome</keyword>
<organism evidence="1 2">
    <name type="scientific">Pelomicrobium methylotrophicum</name>
    <dbReference type="NCBI Taxonomy" id="2602750"/>
    <lineage>
        <taxon>Bacteria</taxon>
        <taxon>Pseudomonadati</taxon>
        <taxon>Pseudomonadota</taxon>
        <taxon>Hydrogenophilia</taxon>
        <taxon>Hydrogenophilia incertae sedis</taxon>
        <taxon>Pelomicrobium</taxon>
    </lineage>
</organism>
<dbReference type="OrthoDB" id="433681at2"/>
<dbReference type="Pfam" id="PF13692">
    <property type="entry name" value="Glyco_trans_1_4"/>
    <property type="match status" value="1"/>
</dbReference>
<dbReference type="Gene3D" id="3.40.50.2000">
    <property type="entry name" value="Glycogen Phosphorylase B"/>
    <property type="match status" value="1"/>
</dbReference>
<evidence type="ECO:0000313" key="1">
    <source>
        <dbReference type="EMBL" id="TXF10934.1"/>
    </source>
</evidence>
<gene>
    <name evidence="1" type="ORF">FR698_12705</name>
</gene>
<dbReference type="PANTHER" id="PTHR46401:SF9">
    <property type="entry name" value="MANNOSYLTRANSFERASE A"/>
    <property type="match status" value="1"/>
</dbReference>
<dbReference type="EMBL" id="VPFL01000019">
    <property type="protein sequence ID" value="TXF10934.1"/>
    <property type="molecule type" value="Genomic_DNA"/>
</dbReference>
<accession>A0A5C7EHX9</accession>
<proteinExistence type="predicted"/>
<dbReference type="GO" id="GO:0016757">
    <property type="term" value="F:glycosyltransferase activity"/>
    <property type="evidence" value="ECO:0007669"/>
    <property type="project" value="TreeGrafter"/>
</dbReference>
<dbReference type="CDD" id="cd03809">
    <property type="entry name" value="GT4_MtfB-like"/>
    <property type="match status" value="1"/>
</dbReference>